<organism evidence="4 5">
    <name type="scientific">Tectimicrobiota bacterium</name>
    <dbReference type="NCBI Taxonomy" id="2528274"/>
    <lineage>
        <taxon>Bacteria</taxon>
        <taxon>Pseudomonadati</taxon>
        <taxon>Nitrospinota/Tectimicrobiota group</taxon>
        <taxon>Candidatus Tectimicrobiota</taxon>
    </lineage>
</organism>
<feature type="non-terminal residue" evidence="4">
    <location>
        <position position="1"/>
    </location>
</feature>
<dbReference type="InterPro" id="IPR012337">
    <property type="entry name" value="RNaseH-like_sf"/>
</dbReference>
<dbReference type="Pfam" id="PF09369">
    <property type="entry name" value="MZB"/>
    <property type="match status" value="1"/>
</dbReference>
<protein>
    <submittedName>
        <fullName evidence="4">DUF1998 domain-containing protein</fullName>
    </submittedName>
</protein>
<evidence type="ECO:0000259" key="2">
    <source>
        <dbReference type="Pfam" id="PF09369"/>
    </source>
</evidence>
<name>A0A932CPX4_UNCTE</name>
<dbReference type="PANTHER" id="PTHR47957">
    <property type="entry name" value="ATP-DEPENDENT HELICASE HRQ1"/>
    <property type="match status" value="1"/>
</dbReference>
<accession>A0A932CPX4</accession>
<evidence type="ECO:0000313" key="5">
    <source>
        <dbReference type="Proteomes" id="UP000769766"/>
    </source>
</evidence>
<gene>
    <name evidence="4" type="ORF">HYY20_09925</name>
</gene>
<dbReference type="PANTHER" id="PTHR47957:SF3">
    <property type="entry name" value="ATP-DEPENDENT HELICASE HRQ1"/>
    <property type="match status" value="1"/>
</dbReference>
<feature type="domain" description="ATP-dependent helicase HRQ1 winged helix" evidence="3">
    <location>
        <begin position="43"/>
        <end position="113"/>
    </location>
</feature>
<feature type="region of interest" description="Disordered" evidence="1">
    <location>
        <begin position="386"/>
        <end position="435"/>
    </location>
</feature>
<dbReference type="GO" id="GO:0003676">
    <property type="term" value="F:nucleic acid binding"/>
    <property type="evidence" value="ECO:0007669"/>
    <property type="project" value="InterPro"/>
</dbReference>
<sequence>GRVGRGQQEFLILLVAQPDALDQYFMHHPEDFFGRGYERAVADPYNPEVLKRHLVCAAAELPLREGETAFDLSRCRPALQVLEQEGRLLQDISGAAWYATERNPQRRVDLRGTGEGYSILEEGSRAPIGRIDGIRAFSECHPGAIYLHRARQYLITLLDLERREIRARPANESYYTRVLAEKETEILSIERSRLLEPVPQPSGGTPQSAPILLRQGWLKVTERVLGYERRAIWGQELLSTHSLQLPPQIFETVGVWLEIGDPLKADLTARGVHPMGSLHAVEHAMIALFPLLALCDRNDLGGISYILHPQVRQAAIFIYDGYPGGVGLSAQAFERMEALLQSTLQTLDECPCTEGCPSCIHSPKCGSGNRPLDKEGARLFLRRATGAWPPPEEKRPEPASPASPVAAGSPPVVGESPPAPQKANGERGKQEGRDPRLLYFDLETQKSAEEVGGWGNTHLMRLACGVVYDSRSQRFHSFQEEEVHRLVELLAEGDLVVGFNIIRFDYGVLRGYTGFDFSRLKTFDLLVDIQRRLGFRLSLDHLASRTLQIRKLADGLQSLRWFKAGEIDKVITYCRKDVEITRDLFLFGLKNRYLVFERREGGLARLPVDWDLEQLLVQEAPSPRQPFPR</sequence>
<dbReference type="GO" id="GO:0036297">
    <property type="term" value="P:interstrand cross-link repair"/>
    <property type="evidence" value="ECO:0007669"/>
    <property type="project" value="TreeGrafter"/>
</dbReference>
<dbReference type="InterPro" id="IPR018973">
    <property type="entry name" value="MZB"/>
</dbReference>
<dbReference type="Gene3D" id="3.30.420.10">
    <property type="entry name" value="Ribonuclease H-like superfamily/Ribonuclease H"/>
    <property type="match status" value="1"/>
</dbReference>
<evidence type="ECO:0000256" key="1">
    <source>
        <dbReference type="SAM" id="MobiDB-lite"/>
    </source>
</evidence>
<reference evidence="4" key="1">
    <citation type="submission" date="2020-07" db="EMBL/GenBank/DDBJ databases">
        <title>Huge and variable diversity of episymbiotic CPR bacteria and DPANN archaea in groundwater ecosystems.</title>
        <authorList>
            <person name="He C.Y."/>
            <person name="Keren R."/>
            <person name="Whittaker M."/>
            <person name="Farag I.F."/>
            <person name="Doudna J."/>
            <person name="Cate J.H.D."/>
            <person name="Banfield J.F."/>
        </authorList>
    </citation>
    <scope>NUCLEOTIDE SEQUENCE</scope>
    <source>
        <strain evidence="4">NC_groundwater_672_Ag_B-0.1um_62_36</strain>
    </source>
</reference>
<evidence type="ECO:0000259" key="3">
    <source>
        <dbReference type="Pfam" id="PF22982"/>
    </source>
</evidence>
<dbReference type="Pfam" id="PF22982">
    <property type="entry name" value="WHD_HRQ1"/>
    <property type="match status" value="1"/>
</dbReference>
<proteinExistence type="predicted"/>
<dbReference type="InterPro" id="IPR036397">
    <property type="entry name" value="RNaseH_sf"/>
</dbReference>
<dbReference type="EMBL" id="JACPRF010000301">
    <property type="protein sequence ID" value="MBI2877187.1"/>
    <property type="molecule type" value="Genomic_DNA"/>
</dbReference>
<feature type="compositionally biased region" description="Low complexity" evidence="1">
    <location>
        <begin position="400"/>
        <end position="415"/>
    </location>
</feature>
<dbReference type="GO" id="GO:0043138">
    <property type="term" value="F:3'-5' DNA helicase activity"/>
    <property type="evidence" value="ECO:0007669"/>
    <property type="project" value="TreeGrafter"/>
</dbReference>
<evidence type="ECO:0000313" key="4">
    <source>
        <dbReference type="EMBL" id="MBI2877187.1"/>
    </source>
</evidence>
<feature type="compositionally biased region" description="Basic and acidic residues" evidence="1">
    <location>
        <begin position="424"/>
        <end position="435"/>
    </location>
</feature>
<dbReference type="InterPro" id="IPR055227">
    <property type="entry name" value="HRQ1_WHD"/>
</dbReference>
<dbReference type="GO" id="GO:0006289">
    <property type="term" value="P:nucleotide-excision repair"/>
    <property type="evidence" value="ECO:0007669"/>
    <property type="project" value="TreeGrafter"/>
</dbReference>
<dbReference type="SUPFAM" id="SSF53098">
    <property type="entry name" value="Ribonuclease H-like"/>
    <property type="match status" value="1"/>
</dbReference>
<feature type="domain" description="MrfA-like Zn-binding" evidence="2">
    <location>
        <begin position="281"/>
        <end position="360"/>
    </location>
</feature>
<comment type="caution">
    <text evidence="4">The sequence shown here is derived from an EMBL/GenBank/DDBJ whole genome shotgun (WGS) entry which is preliminary data.</text>
</comment>
<dbReference type="Proteomes" id="UP000769766">
    <property type="component" value="Unassembled WGS sequence"/>
</dbReference>
<dbReference type="AlphaFoldDB" id="A0A932CPX4"/>